<dbReference type="GO" id="GO:0009404">
    <property type="term" value="P:toxin metabolic process"/>
    <property type="evidence" value="ECO:0007669"/>
    <property type="project" value="UniProtKB-UniRule"/>
</dbReference>
<reference evidence="5" key="1">
    <citation type="submission" date="2018-01" db="EMBL/GenBank/DDBJ databases">
        <authorList>
            <person name="Clerissi C."/>
        </authorList>
    </citation>
    <scope>NUCLEOTIDE SEQUENCE</scope>
    <source>
        <strain evidence="5">Cupriavidus oxalaticus LMG 2235</strain>
    </source>
</reference>
<dbReference type="GO" id="GO:0016746">
    <property type="term" value="F:acyltransferase activity"/>
    <property type="evidence" value="ECO:0007669"/>
    <property type="project" value="UniProtKB-UniRule"/>
</dbReference>
<dbReference type="EMBL" id="CP032518">
    <property type="protein sequence ID" value="QEZ42870.1"/>
    <property type="molecule type" value="Genomic_DNA"/>
</dbReference>
<evidence type="ECO:0000313" key="3">
    <source>
        <dbReference type="EMBL" id="QEZ42870.1"/>
    </source>
</evidence>
<keyword evidence="2 5" id="KW-0012">Acyltransferase</keyword>
<evidence type="ECO:0000313" key="6">
    <source>
        <dbReference type="Proteomes" id="UP000325743"/>
    </source>
</evidence>
<keyword evidence="2" id="KW-0963">Cytoplasm</keyword>
<evidence type="ECO:0000256" key="2">
    <source>
        <dbReference type="RuleBase" id="RU368102"/>
    </source>
</evidence>
<dbReference type="GeneID" id="303488999"/>
<comment type="similarity">
    <text evidence="1 2">Belongs to the RTX toxin acyltransferase family.</text>
</comment>
<protein>
    <recommendedName>
        <fullName evidence="2">RTX toxin-activating lysine-acyltransferase</fullName>
        <ecNumber evidence="2">2.3.1.-</ecNumber>
    </recommendedName>
</protein>
<gene>
    <name evidence="5" type="primary">rtxC</name>
    <name evidence="5" type="ORF">CO2235_MP80473</name>
    <name evidence="3" type="ORF">D2917_00555</name>
    <name evidence="4" type="ORF">JTE92_05680</name>
</gene>
<sequence>MTTPTNTEQLARFAAEQAQRVIKKIPLLGPVSWLMMNNPSTRHAFFADLEWRVMPPLVLEQAKLYMKGEMPTAFVTWACLSEAVIERYMRPPFHLAPGDWKSGDQVFLIDLIAPYGGASEVLADLRQTALAGRVIHQVAPETSSSATVITV</sequence>
<dbReference type="PRINTS" id="PR01489">
    <property type="entry name" value="RTXTOXINC"/>
</dbReference>
<dbReference type="EMBL" id="CP069811">
    <property type="protein sequence ID" value="QRQ92386.1"/>
    <property type="molecule type" value="Genomic_DNA"/>
</dbReference>
<keyword evidence="2" id="KW-0204">Cytolysis</keyword>
<evidence type="ECO:0000256" key="1">
    <source>
        <dbReference type="ARBA" id="ARBA00005686"/>
    </source>
</evidence>
<proteinExistence type="inferred from homology"/>
<reference evidence="3 6" key="2">
    <citation type="submission" date="2018-09" db="EMBL/GenBank/DDBJ databases">
        <title>Complete genome sequence of Cupriavidus oxalaticus T2, a bacterium capable of phenol tolerance and degradation.</title>
        <authorList>
            <person name="Yan J."/>
        </authorList>
    </citation>
    <scope>NUCLEOTIDE SEQUENCE [LARGE SCALE GENOMIC DNA]</scope>
    <source>
        <strain evidence="3 6">T2</strain>
    </source>
</reference>
<dbReference type="Proteomes" id="UP000325743">
    <property type="component" value="Chromosome 1"/>
</dbReference>
<dbReference type="AlphaFoldDB" id="A0A375GNQ7"/>
<dbReference type="EC" id="2.3.1.-" evidence="2"/>
<dbReference type="RefSeq" id="WP_063241409.1">
    <property type="nucleotide sequence ID" value="NZ_CP032518.1"/>
</dbReference>
<name>A0A375GNQ7_9BURK</name>
<dbReference type="EMBL" id="OGUS01000143">
    <property type="protein sequence ID" value="SPC24632.1"/>
    <property type="molecule type" value="Genomic_DNA"/>
</dbReference>
<dbReference type="Pfam" id="PF02794">
    <property type="entry name" value="HlyC"/>
    <property type="match status" value="1"/>
</dbReference>
<reference evidence="4 7" key="3">
    <citation type="submission" date="2021-02" db="EMBL/GenBank/DDBJ databases">
        <title>Complete Genome Sequence of Cupriavidus oxalaticus Strain Ox1, a Soil Oxalate-Degrading Species.</title>
        <authorList>
            <person name="Palmieri F."/>
            <person name="Udriet P."/>
            <person name="Deuasquier M."/>
            <person name="Beaudoing E."/>
            <person name="Johnson S.L."/>
            <person name="Davenport K.W."/>
            <person name="Chain P.S."/>
            <person name="Bindschedler S."/>
            <person name="Junier P."/>
        </authorList>
    </citation>
    <scope>NUCLEOTIDE SEQUENCE [LARGE SCALE GENOMIC DNA]</scope>
    <source>
        <strain evidence="4 7">Ox1</strain>
    </source>
</reference>
<dbReference type="GO" id="GO:0005737">
    <property type="term" value="C:cytoplasm"/>
    <property type="evidence" value="ECO:0007669"/>
    <property type="project" value="UniProtKB-SubCell"/>
</dbReference>
<keyword evidence="2 3" id="KW-0808">Transferase</keyword>
<dbReference type="InterPro" id="IPR003996">
    <property type="entry name" value="RTX_toxin-activating_protC_bac"/>
</dbReference>
<accession>A0A375GNQ7</accession>
<dbReference type="GO" id="GO:0031640">
    <property type="term" value="P:killing of cells of another organism"/>
    <property type="evidence" value="ECO:0007669"/>
    <property type="project" value="UniProtKB-KW"/>
</dbReference>
<evidence type="ECO:0000313" key="4">
    <source>
        <dbReference type="EMBL" id="QRQ92386.1"/>
    </source>
</evidence>
<dbReference type="Proteomes" id="UP000623307">
    <property type="component" value="Chromosome 1"/>
</dbReference>
<dbReference type="OrthoDB" id="8596436at2"/>
<organism evidence="5">
    <name type="scientific">Cupriavidus oxalaticus</name>
    <dbReference type="NCBI Taxonomy" id="96344"/>
    <lineage>
        <taxon>Bacteria</taxon>
        <taxon>Pseudomonadati</taxon>
        <taxon>Pseudomonadota</taxon>
        <taxon>Betaproteobacteria</taxon>
        <taxon>Burkholderiales</taxon>
        <taxon>Burkholderiaceae</taxon>
        <taxon>Cupriavidus</taxon>
    </lineage>
</organism>
<evidence type="ECO:0000313" key="5">
    <source>
        <dbReference type="EMBL" id="SPC24632.1"/>
    </source>
</evidence>
<dbReference type="Proteomes" id="UP000256862">
    <property type="component" value="Plasmid CO2235_mp"/>
</dbReference>
<comment type="function">
    <text evidence="2">Involved in fatty acylation of protoxin at internal lysine residues, thereby converting it to the active toxin.</text>
</comment>
<keyword evidence="7" id="KW-1185">Reference proteome</keyword>
<evidence type="ECO:0000313" key="7">
    <source>
        <dbReference type="Proteomes" id="UP000623307"/>
    </source>
</evidence>
<comment type="subcellular location">
    <subcellularLocation>
        <location evidence="2">Cytoplasm</location>
    </subcellularLocation>
</comment>